<dbReference type="Gene3D" id="1.25.40.10">
    <property type="entry name" value="Tetratricopeptide repeat domain"/>
    <property type="match status" value="1"/>
</dbReference>
<dbReference type="PROSITE" id="PS50005">
    <property type="entry name" value="TPR"/>
    <property type="match status" value="1"/>
</dbReference>
<dbReference type="SUPFAM" id="SSF48452">
    <property type="entry name" value="TPR-like"/>
    <property type="match status" value="1"/>
</dbReference>
<evidence type="ECO:0008006" key="5">
    <source>
        <dbReference type="Google" id="ProtNLM"/>
    </source>
</evidence>
<feature type="chain" id="PRO_5011963983" description="Tetratricopeptide repeat-containing protein" evidence="2">
    <location>
        <begin position="23"/>
        <end position="234"/>
    </location>
</feature>
<proteinExistence type="predicted"/>
<evidence type="ECO:0000256" key="2">
    <source>
        <dbReference type="SAM" id="SignalP"/>
    </source>
</evidence>
<dbReference type="EMBL" id="FWYF01000005">
    <property type="protein sequence ID" value="SMD39026.1"/>
    <property type="molecule type" value="Genomic_DNA"/>
</dbReference>
<dbReference type="Proteomes" id="UP000192472">
    <property type="component" value="Unassembled WGS sequence"/>
</dbReference>
<dbReference type="OrthoDB" id="978953at2"/>
<evidence type="ECO:0000256" key="1">
    <source>
        <dbReference type="PROSITE-ProRule" id="PRU00339"/>
    </source>
</evidence>
<dbReference type="InterPro" id="IPR011990">
    <property type="entry name" value="TPR-like_helical_dom_sf"/>
</dbReference>
<evidence type="ECO:0000313" key="4">
    <source>
        <dbReference type="Proteomes" id="UP000192472"/>
    </source>
</evidence>
<feature type="signal peptide" evidence="2">
    <location>
        <begin position="1"/>
        <end position="22"/>
    </location>
</feature>
<dbReference type="SMART" id="SM00028">
    <property type="entry name" value="TPR"/>
    <property type="match status" value="3"/>
</dbReference>
<keyword evidence="4" id="KW-1185">Reference proteome</keyword>
<sequence>MKKILFVLVVWGGILQSNVTTAQSADSLNFIDVDVQKNIAIYQLATQFNDPPVARMALYNLLFYSNNQSAVLDSLAYMYYDLNQMPSVALVTRENLKINPDNQMALELGAIAFTQLGAKDQALSNYESLFLKNNDSRTLYQIAQMQFELKRYTETKTSVELLLKRADIDELKMVFSKLDQTQQEVTMRAAIFNLNGLLAQANGDIQKAKELFLEALKVAPGFELAQVNLSKAGK</sequence>
<name>A0A1W2GRZ7_REIFA</name>
<evidence type="ECO:0000313" key="3">
    <source>
        <dbReference type="EMBL" id="SMD39026.1"/>
    </source>
</evidence>
<dbReference type="RefSeq" id="WP_084374679.1">
    <property type="nucleotide sequence ID" value="NZ_FWYF01000005.1"/>
</dbReference>
<protein>
    <recommendedName>
        <fullName evidence="5">Tetratricopeptide repeat-containing protein</fullName>
    </recommendedName>
</protein>
<feature type="repeat" description="TPR" evidence="1">
    <location>
        <begin position="189"/>
        <end position="222"/>
    </location>
</feature>
<organism evidence="3 4">
    <name type="scientific">Reichenbachiella faecimaris</name>
    <dbReference type="NCBI Taxonomy" id="692418"/>
    <lineage>
        <taxon>Bacteria</taxon>
        <taxon>Pseudomonadati</taxon>
        <taxon>Bacteroidota</taxon>
        <taxon>Cytophagia</taxon>
        <taxon>Cytophagales</taxon>
        <taxon>Reichenbachiellaceae</taxon>
        <taxon>Reichenbachiella</taxon>
    </lineage>
</organism>
<dbReference type="AlphaFoldDB" id="A0A1W2GRZ7"/>
<accession>A0A1W2GRZ7</accession>
<dbReference type="STRING" id="692418.SAMN04488029_4009"/>
<keyword evidence="2" id="KW-0732">Signal</keyword>
<reference evidence="3 4" key="1">
    <citation type="submission" date="2017-04" db="EMBL/GenBank/DDBJ databases">
        <authorList>
            <person name="Afonso C.L."/>
            <person name="Miller P.J."/>
            <person name="Scott M.A."/>
            <person name="Spackman E."/>
            <person name="Goraichik I."/>
            <person name="Dimitrov K.M."/>
            <person name="Suarez D.L."/>
            <person name="Swayne D.E."/>
        </authorList>
    </citation>
    <scope>NUCLEOTIDE SEQUENCE [LARGE SCALE GENOMIC DNA]</scope>
    <source>
        <strain evidence="3 4">DSM 26133</strain>
    </source>
</reference>
<gene>
    <name evidence="3" type="ORF">SAMN04488029_4009</name>
</gene>
<keyword evidence="1" id="KW-0802">TPR repeat</keyword>
<dbReference type="InterPro" id="IPR019734">
    <property type="entry name" value="TPR_rpt"/>
</dbReference>